<dbReference type="SUPFAM" id="SSF52540">
    <property type="entry name" value="P-loop containing nucleoside triphosphate hydrolases"/>
    <property type="match status" value="1"/>
</dbReference>
<dbReference type="Gene3D" id="3.40.50.300">
    <property type="entry name" value="P-loop containing nucleotide triphosphate hydrolases"/>
    <property type="match status" value="2"/>
</dbReference>
<dbReference type="GO" id="GO:0004386">
    <property type="term" value="F:helicase activity"/>
    <property type="evidence" value="ECO:0007669"/>
    <property type="project" value="UniProtKB-KW"/>
</dbReference>
<evidence type="ECO:0000256" key="4">
    <source>
        <dbReference type="ARBA" id="ARBA00022840"/>
    </source>
</evidence>
<keyword evidence="2" id="KW-0378">Hydrolase</keyword>
<organism evidence="9 10">
    <name type="scientific">Magnaporthiopsis poae (strain ATCC 64411 / 73-15)</name>
    <name type="common">Kentucky bluegrass fungus</name>
    <name type="synonym">Magnaporthe poae</name>
    <dbReference type="NCBI Taxonomy" id="644358"/>
    <lineage>
        <taxon>Eukaryota</taxon>
        <taxon>Fungi</taxon>
        <taxon>Dikarya</taxon>
        <taxon>Ascomycota</taxon>
        <taxon>Pezizomycotina</taxon>
        <taxon>Sordariomycetes</taxon>
        <taxon>Sordariomycetidae</taxon>
        <taxon>Magnaporthales</taxon>
        <taxon>Magnaporthaceae</taxon>
        <taxon>Magnaporthiopsis</taxon>
    </lineage>
</organism>
<name>A0A0C4E3Y3_MAGP6</name>
<reference evidence="9" key="4">
    <citation type="journal article" date="2015" name="G3 (Bethesda)">
        <title>Genome sequences of three phytopathogenic species of the Magnaporthaceae family of fungi.</title>
        <authorList>
            <person name="Okagaki L.H."/>
            <person name="Nunes C.C."/>
            <person name="Sailsbery J."/>
            <person name="Clay B."/>
            <person name="Brown D."/>
            <person name="John T."/>
            <person name="Oh Y."/>
            <person name="Young N."/>
            <person name="Fitzgerald M."/>
            <person name="Haas B.J."/>
            <person name="Zeng Q."/>
            <person name="Young S."/>
            <person name="Adiconis X."/>
            <person name="Fan L."/>
            <person name="Levin J.Z."/>
            <person name="Mitchell T.K."/>
            <person name="Okubara P.A."/>
            <person name="Farman M.L."/>
            <person name="Kohn L.M."/>
            <person name="Birren B."/>
            <person name="Ma L.-J."/>
            <person name="Dean R.A."/>
        </authorList>
    </citation>
    <scope>NUCLEOTIDE SEQUENCE</scope>
    <source>
        <strain evidence="9">ATCC 64411 / 73-15</strain>
    </source>
</reference>
<reference evidence="10" key="1">
    <citation type="submission" date="2010-05" db="EMBL/GenBank/DDBJ databases">
        <title>The genome sequence of Magnaporthe poae strain ATCC 64411.</title>
        <authorList>
            <person name="Ma L.-J."/>
            <person name="Dead R."/>
            <person name="Young S."/>
            <person name="Zeng Q."/>
            <person name="Koehrsen M."/>
            <person name="Alvarado L."/>
            <person name="Berlin A."/>
            <person name="Chapman S.B."/>
            <person name="Chen Z."/>
            <person name="Freedman E."/>
            <person name="Gellesch M."/>
            <person name="Goldberg J."/>
            <person name="Griggs A."/>
            <person name="Gujja S."/>
            <person name="Heilman E.R."/>
            <person name="Heiman D."/>
            <person name="Hepburn T."/>
            <person name="Howarth C."/>
            <person name="Jen D."/>
            <person name="Larson L."/>
            <person name="Mehta T."/>
            <person name="Neiman D."/>
            <person name="Pearson M."/>
            <person name="Roberts A."/>
            <person name="Saif S."/>
            <person name="Shea T."/>
            <person name="Shenoy N."/>
            <person name="Sisk P."/>
            <person name="Stolte C."/>
            <person name="Sykes S."/>
            <person name="Walk T."/>
            <person name="White J."/>
            <person name="Yandava C."/>
            <person name="Haas B."/>
            <person name="Nusbaum C."/>
            <person name="Birren B."/>
        </authorList>
    </citation>
    <scope>NUCLEOTIDE SEQUENCE [LARGE SCALE GENOMIC DNA]</scope>
    <source>
        <strain evidence="10">ATCC 64411 / 73-15</strain>
    </source>
</reference>
<dbReference type="GO" id="GO:0005524">
    <property type="term" value="F:ATP binding"/>
    <property type="evidence" value="ECO:0007669"/>
    <property type="project" value="UniProtKB-KW"/>
</dbReference>
<reference evidence="8" key="2">
    <citation type="submission" date="2010-05" db="EMBL/GenBank/DDBJ databases">
        <title>The Genome Sequence of Magnaporthe poae strain ATCC 64411.</title>
        <authorList>
            <consortium name="The Broad Institute Genome Sequencing Platform"/>
            <consortium name="Broad Institute Genome Sequencing Center for Infectious Disease"/>
            <person name="Ma L.-J."/>
            <person name="Dead R."/>
            <person name="Young S."/>
            <person name="Zeng Q."/>
            <person name="Koehrsen M."/>
            <person name="Alvarado L."/>
            <person name="Berlin A."/>
            <person name="Chapman S.B."/>
            <person name="Chen Z."/>
            <person name="Freedman E."/>
            <person name="Gellesch M."/>
            <person name="Goldberg J."/>
            <person name="Griggs A."/>
            <person name="Gujja S."/>
            <person name="Heilman E.R."/>
            <person name="Heiman D."/>
            <person name="Hepburn T."/>
            <person name="Howarth C."/>
            <person name="Jen D."/>
            <person name="Larson L."/>
            <person name="Mehta T."/>
            <person name="Neiman D."/>
            <person name="Pearson M."/>
            <person name="Roberts A."/>
            <person name="Saif S."/>
            <person name="Shea T."/>
            <person name="Shenoy N."/>
            <person name="Sisk P."/>
            <person name="Stolte C."/>
            <person name="Sykes S."/>
            <person name="Walk T."/>
            <person name="White J."/>
            <person name="Yandava C."/>
            <person name="Haas B."/>
            <person name="Nusbaum C."/>
            <person name="Birren B."/>
        </authorList>
    </citation>
    <scope>NUCLEOTIDE SEQUENCE</scope>
    <source>
        <strain evidence="8">ATCC 64411</strain>
    </source>
</reference>
<dbReference type="EnsemblFungi" id="MAPG_07161T0">
    <property type="protein sequence ID" value="MAPG_07161T0"/>
    <property type="gene ID" value="MAPG_07161"/>
</dbReference>
<dbReference type="OrthoDB" id="2320933at2759"/>
<dbReference type="PANTHER" id="PTHR44533:SF4">
    <property type="entry name" value="DEAD_H RNA HELICASE, PUTATIVE-RELATED"/>
    <property type="match status" value="1"/>
</dbReference>
<feature type="domain" description="Helicase ATP-binding" evidence="6">
    <location>
        <begin position="730"/>
        <end position="903"/>
    </location>
</feature>
<dbReference type="InterPro" id="IPR014001">
    <property type="entry name" value="Helicase_ATP-bd"/>
</dbReference>
<dbReference type="FunFam" id="3.40.50.300:FF:001039">
    <property type="entry name" value="ATP-dependent RNA helicase DDX60"/>
    <property type="match status" value="1"/>
</dbReference>
<gene>
    <name evidence="8" type="ORF">MAPG_07161</name>
</gene>
<evidence type="ECO:0000313" key="10">
    <source>
        <dbReference type="Proteomes" id="UP000011715"/>
    </source>
</evidence>
<evidence type="ECO:0000256" key="2">
    <source>
        <dbReference type="ARBA" id="ARBA00022801"/>
    </source>
</evidence>
<dbReference type="STRING" id="644358.A0A0C4E3Y3"/>
<evidence type="ECO:0000256" key="5">
    <source>
        <dbReference type="SAM" id="MobiDB-lite"/>
    </source>
</evidence>
<dbReference type="SMART" id="SM00487">
    <property type="entry name" value="DEXDc"/>
    <property type="match status" value="1"/>
</dbReference>
<evidence type="ECO:0000256" key="3">
    <source>
        <dbReference type="ARBA" id="ARBA00022806"/>
    </source>
</evidence>
<evidence type="ECO:0000259" key="7">
    <source>
        <dbReference type="PROSITE" id="PS51194"/>
    </source>
</evidence>
<feature type="compositionally biased region" description="Acidic residues" evidence="5">
    <location>
        <begin position="1720"/>
        <end position="1741"/>
    </location>
</feature>
<feature type="compositionally biased region" description="Low complexity" evidence="5">
    <location>
        <begin position="532"/>
        <end position="543"/>
    </location>
</feature>
<keyword evidence="10" id="KW-1185">Reference proteome</keyword>
<dbReference type="GO" id="GO:0003676">
    <property type="term" value="F:nucleic acid binding"/>
    <property type="evidence" value="ECO:0007669"/>
    <property type="project" value="InterPro"/>
</dbReference>
<evidence type="ECO:0000259" key="6">
    <source>
        <dbReference type="PROSITE" id="PS51192"/>
    </source>
</evidence>
<accession>A0A0C4E3Y3</accession>
<dbReference type="SMART" id="SM00490">
    <property type="entry name" value="HELICc"/>
    <property type="match status" value="1"/>
</dbReference>
<reference evidence="8" key="3">
    <citation type="submission" date="2011-03" db="EMBL/GenBank/DDBJ databases">
        <title>Annotation of Magnaporthe poae ATCC 64411.</title>
        <authorList>
            <person name="Ma L.-J."/>
            <person name="Dead R."/>
            <person name="Young S.K."/>
            <person name="Zeng Q."/>
            <person name="Gargeya S."/>
            <person name="Fitzgerald M."/>
            <person name="Haas B."/>
            <person name="Abouelleil A."/>
            <person name="Alvarado L."/>
            <person name="Arachchi H.M."/>
            <person name="Berlin A."/>
            <person name="Brown A."/>
            <person name="Chapman S.B."/>
            <person name="Chen Z."/>
            <person name="Dunbar C."/>
            <person name="Freedman E."/>
            <person name="Gearin G."/>
            <person name="Gellesch M."/>
            <person name="Goldberg J."/>
            <person name="Griggs A."/>
            <person name="Gujja S."/>
            <person name="Heiman D."/>
            <person name="Howarth C."/>
            <person name="Larson L."/>
            <person name="Lui A."/>
            <person name="MacDonald P.J.P."/>
            <person name="Mehta T."/>
            <person name="Montmayeur A."/>
            <person name="Murphy C."/>
            <person name="Neiman D."/>
            <person name="Pearson M."/>
            <person name="Priest M."/>
            <person name="Roberts A."/>
            <person name="Saif S."/>
            <person name="Shea T."/>
            <person name="Shenoy N."/>
            <person name="Sisk P."/>
            <person name="Stolte C."/>
            <person name="Sykes S."/>
            <person name="Yandava C."/>
            <person name="Wortman J."/>
            <person name="Nusbaum C."/>
            <person name="Birren B."/>
        </authorList>
    </citation>
    <scope>NUCLEOTIDE SEQUENCE</scope>
    <source>
        <strain evidence="8">ATCC 64411</strain>
    </source>
</reference>
<dbReference type="EMBL" id="ADBL01001730">
    <property type="status" value="NOT_ANNOTATED_CDS"/>
    <property type="molecule type" value="Genomic_DNA"/>
</dbReference>
<evidence type="ECO:0000313" key="9">
    <source>
        <dbReference type="EnsemblFungi" id="MAPG_07161T0"/>
    </source>
</evidence>
<keyword evidence="4" id="KW-0067">ATP-binding</keyword>
<dbReference type="Pfam" id="PF23002">
    <property type="entry name" value="PIN-like_DDX60"/>
    <property type="match status" value="1"/>
</dbReference>
<dbReference type="Pfam" id="PF26076">
    <property type="entry name" value="WHD_DDX60"/>
    <property type="match status" value="1"/>
</dbReference>
<dbReference type="eggNOG" id="KOG0949">
    <property type="taxonomic scope" value="Eukaryota"/>
</dbReference>
<feature type="compositionally biased region" description="Basic and acidic residues" evidence="5">
    <location>
        <begin position="1742"/>
        <end position="1753"/>
    </location>
</feature>
<dbReference type="InterPro" id="IPR059032">
    <property type="entry name" value="WHD_DDX60"/>
</dbReference>
<evidence type="ECO:0000256" key="1">
    <source>
        <dbReference type="ARBA" id="ARBA00022741"/>
    </source>
</evidence>
<feature type="domain" description="Helicase C-terminal" evidence="7">
    <location>
        <begin position="1163"/>
        <end position="1338"/>
    </location>
</feature>
<sequence>MTPVELPDAADEVQAWYRQRSCPRVDIIGDFAGNELFAIHGESLMAQCLTQANVDYQGGFQLLHAIHAVEKFLSDLERCGCRFHIVWFSNQEQLCIPPQAPEADHAKYHLTRAILIEHLNRRAGRSSPKTSFEFSSLSSFDFGRYLQENAVQCFVCSDGRPGPVETPKDEDRRQRCLANIFRLNTHGYSIALLDGLIITSSKVFTSVFSPQYSDLPLVYNPPSAYYEPQTDTASYVMLLEPALHNWTKWEDGTALTAREALAVATLAGLVGKSTTCDSNVIAFVVHLVMLDELPLTHRRFVAPQGLEAQSQRFLSLVAEMCAVAIKNGACTNTASVLRGLEWDLFDMVDGCLFRAISTNLDYINLSSPARRKALELTAKIEQLSAAGCRKLKHNLGQNFDQPEAHPPQDIPDDKQAVLPFSHPVLDDFFKGVSLTTSSAADRPASSHIFREVSHWHNVKNRLGGRAKPKPLNFWARKRHQRLMADTISYAASLSGGSGASIKPETIFVAAPSPVEKAQEWKLALRQKTASAAASKKAATASKNTKNKKGKLDSRKDARQAAPQKTGIKTPTAHRVWDAKRKELDKVTDLQKRLKLAELFERELPKPAISDFGCEVSLYICKILADTLKDIMSRAVEHKSPEFEGVMDRIWRRIIDLNEQPLSENLSVELSEFATALQESTERAVGEGKNKAGTSIEFQLERCGPYMERGFDPAPDPRVPFKPDAWQRKVLDAIDDNKSMCVIAPTSAGKTFISFYAMKKVMQTSDDGVLVYVAPTKALVNQIAAEIQARFAKTFKYDGRSVWAIHTRDYRVNNPTGCQVLVTVPAILEILLLATVSYEKKNSWAHRIKRIIFDEVHSIGQHEEGIVWEQLLLLAPCPIIALSATVGNPEEFKEWLVSSQSTKGFDMDMIVHNSRYSDLRKYIYTPPAQPEPFRGLPPRDPPGAPELDRDGAPFVFVHPVAALVNRRRSTLDDLSLEARDCLTLWRSMKKHETSDFPIGENLNPSRALSAIVKKADVTRWETYLKACLLDWMNQPASPFLAVQEDLRVRLPQRGDGGSRIPPGRTGNRKESGEAYMNEFHLLLDLHRQNGLPAIIFNFDRDECMNTVSTVLSQLETAENEWKRTSKKWERKMDEYNEYKKTQAKRKPLAKSAAPADGDSATKADMQRELAEAETSRWESFDPDAPLDNFSFANSSVCKRSEIESLIWVLQKRGIDDSTLLNGLRRGIACHHAGMPFKYRQVVEKLCRRGYLTAVVATGTLALGINVPCKTAVFSGDSIYLSALNYRQASGRAGRRGFDLLGNVVFNLPPQRAFEIMSSRLPDLRGQFALSTTLVLRALALCYHTKNSDPAVQATRSLISQTRLYLGGPAGEMAVKHHIRFSIEYLRRQHLLSQSGAPLNFAGLISHLYFTEDSSFAFHSLLKGGYFHQLCADVGLRRSAVLLELMLVLSHLFGRHPCHQYKDKEWLKTIKHSPSIVLLPPMPQAAHVLLREHNKETLDIFVSYVKTFVRQHLSDVPDTELPYTKRHAGTRGANGIEALSTISGAATLPPRPQIRSPFAALSGFDDTFDSIHDLCANVRAGVFLDEPSVPFMRLYPDDTQGTPWNAYLYDFYMHGDLTALTRANGVKKGDVWFRLKDFSLIIAKIVTSLKNFLDPKAGGDMTEVQDAQDRKAEAAEEKQIMLEDEQTAAAAGEAGKHAAAATAASTGDGGRKKKAKTAALENWEDGSDSEDDIYDASDAEGAEADGHASPDDGSRDVPAWQRGDGKNLQNVLAAFVCLQQEFDEKFLKTWA</sequence>
<dbReference type="PROSITE" id="PS51194">
    <property type="entry name" value="HELICASE_CTER"/>
    <property type="match status" value="1"/>
</dbReference>
<dbReference type="PANTHER" id="PTHR44533">
    <property type="entry name" value="DEAD/H RNA HELICASE, PUTATIVE-RELATED"/>
    <property type="match status" value="1"/>
</dbReference>
<dbReference type="GO" id="GO:0016787">
    <property type="term" value="F:hydrolase activity"/>
    <property type="evidence" value="ECO:0007669"/>
    <property type="project" value="UniProtKB-KW"/>
</dbReference>
<dbReference type="OMA" id="GYFHRLC"/>
<dbReference type="InterPro" id="IPR011545">
    <property type="entry name" value="DEAD/DEAH_box_helicase_dom"/>
</dbReference>
<dbReference type="InterPro" id="IPR027417">
    <property type="entry name" value="P-loop_NTPase"/>
</dbReference>
<feature type="region of interest" description="Disordered" evidence="5">
    <location>
        <begin position="1139"/>
        <end position="1161"/>
    </location>
</feature>
<proteinExistence type="predicted"/>
<feature type="region of interest" description="Disordered" evidence="5">
    <location>
        <begin position="926"/>
        <end position="947"/>
    </location>
</feature>
<dbReference type="PROSITE" id="PS51192">
    <property type="entry name" value="HELICASE_ATP_BIND_1"/>
    <property type="match status" value="1"/>
</dbReference>
<dbReference type="InterPro" id="IPR055124">
    <property type="entry name" value="PIN-like_DDX60"/>
</dbReference>
<keyword evidence="3 8" id="KW-0347">Helicase</keyword>
<feature type="compositionally biased region" description="Basic and acidic residues" evidence="5">
    <location>
        <begin position="549"/>
        <end position="558"/>
    </location>
</feature>
<keyword evidence="1" id="KW-0547">Nucleotide-binding</keyword>
<dbReference type="Pfam" id="PF00270">
    <property type="entry name" value="DEAD"/>
    <property type="match status" value="1"/>
</dbReference>
<reference evidence="9" key="5">
    <citation type="submission" date="2015-06" db="UniProtKB">
        <authorList>
            <consortium name="EnsemblFungi"/>
        </authorList>
    </citation>
    <scope>IDENTIFICATION</scope>
    <source>
        <strain evidence="9">ATCC 64411</strain>
    </source>
</reference>
<dbReference type="Proteomes" id="UP000011715">
    <property type="component" value="Unassembled WGS sequence"/>
</dbReference>
<feature type="compositionally biased region" description="Low complexity" evidence="5">
    <location>
        <begin position="1686"/>
        <end position="1704"/>
    </location>
</feature>
<dbReference type="InterPro" id="IPR052431">
    <property type="entry name" value="SKI2_subfamily_helicases"/>
</dbReference>
<protein>
    <submittedName>
        <fullName evidence="8">DEAD/DEAH box helicase</fullName>
    </submittedName>
</protein>
<feature type="region of interest" description="Disordered" evidence="5">
    <location>
        <begin position="532"/>
        <end position="566"/>
    </location>
</feature>
<dbReference type="InterPro" id="IPR001650">
    <property type="entry name" value="Helicase_C-like"/>
</dbReference>
<dbReference type="GO" id="GO:0005737">
    <property type="term" value="C:cytoplasm"/>
    <property type="evidence" value="ECO:0007669"/>
    <property type="project" value="TreeGrafter"/>
</dbReference>
<evidence type="ECO:0000313" key="8">
    <source>
        <dbReference type="EMBL" id="KLU88174.1"/>
    </source>
</evidence>
<dbReference type="Pfam" id="PF00271">
    <property type="entry name" value="Helicase_C"/>
    <property type="match status" value="1"/>
</dbReference>
<dbReference type="VEuPathDB" id="FungiDB:MAPG_07161"/>
<feature type="region of interest" description="Disordered" evidence="5">
    <location>
        <begin position="1686"/>
        <end position="1760"/>
    </location>
</feature>
<dbReference type="EMBL" id="GL876971">
    <property type="protein sequence ID" value="KLU88174.1"/>
    <property type="molecule type" value="Genomic_DNA"/>
</dbReference>